<dbReference type="EMBL" id="CAKASE010000074">
    <property type="protein sequence ID" value="CAG9576361.1"/>
    <property type="molecule type" value="Genomic_DNA"/>
</dbReference>
<keyword evidence="3" id="KW-1185">Reference proteome</keyword>
<accession>A0A8J2R1C7</accession>
<evidence type="ECO:0000313" key="3">
    <source>
        <dbReference type="Proteomes" id="UP000789524"/>
    </source>
</evidence>
<feature type="region of interest" description="Disordered" evidence="1">
    <location>
        <begin position="57"/>
        <end position="95"/>
    </location>
</feature>
<evidence type="ECO:0000313" key="2">
    <source>
        <dbReference type="EMBL" id="CAG9576361.1"/>
    </source>
</evidence>
<reference evidence="2" key="1">
    <citation type="submission" date="2021-09" db="EMBL/GenBank/DDBJ databases">
        <authorList>
            <person name="Martin H S."/>
        </authorList>
    </citation>
    <scope>NUCLEOTIDE SEQUENCE</scope>
</reference>
<organism evidence="2 3">
    <name type="scientific">Danaus chrysippus</name>
    <name type="common">African queen</name>
    <dbReference type="NCBI Taxonomy" id="151541"/>
    <lineage>
        <taxon>Eukaryota</taxon>
        <taxon>Metazoa</taxon>
        <taxon>Ecdysozoa</taxon>
        <taxon>Arthropoda</taxon>
        <taxon>Hexapoda</taxon>
        <taxon>Insecta</taxon>
        <taxon>Pterygota</taxon>
        <taxon>Neoptera</taxon>
        <taxon>Endopterygota</taxon>
        <taxon>Lepidoptera</taxon>
        <taxon>Glossata</taxon>
        <taxon>Ditrysia</taxon>
        <taxon>Papilionoidea</taxon>
        <taxon>Nymphalidae</taxon>
        <taxon>Danainae</taxon>
        <taxon>Danaini</taxon>
        <taxon>Danaina</taxon>
        <taxon>Danaus</taxon>
        <taxon>Anosia</taxon>
    </lineage>
</organism>
<feature type="compositionally biased region" description="Basic and acidic residues" evidence="1">
    <location>
        <begin position="22"/>
        <end position="38"/>
    </location>
</feature>
<evidence type="ECO:0000256" key="1">
    <source>
        <dbReference type="SAM" id="MobiDB-lite"/>
    </source>
</evidence>
<protein>
    <submittedName>
        <fullName evidence="2">(African queen) hypothetical protein</fullName>
    </submittedName>
</protein>
<dbReference type="Proteomes" id="UP000789524">
    <property type="component" value="Unassembled WGS sequence"/>
</dbReference>
<gene>
    <name evidence="2" type="ORF">DCHRY22_LOCUS12021</name>
</gene>
<name>A0A8J2R1C7_9NEOP</name>
<comment type="caution">
    <text evidence="2">The sequence shown here is derived from an EMBL/GenBank/DDBJ whole genome shotgun (WGS) entry which is preliminary data.</text>
</comment>
<feature type="compositionally biased region" description="Low complexity" evidence="1">
    <location>
        <begin position="75"/>
        <end position="95"/>
    </location>
</feature>
<feature type="compositionally biased region" description="Acidic residues" evidence="1">
    <location>
        <begin position="1"/>
        <end position="10"/>
    </location>
</feature>
<feature type="compositionally biased region" description="Basic and acidic residues" evidence="1">
    <location>
        <begin position="58"/>
        <end position="74"/>
    </location>
</feature>
<sequence>MSLVSADDECSGGRAGGVRTAPQHEPRERYHHDNEKKKTNVPKTELLSCPVVTANCLTDRDGDIDLHGTDRDGEPPSINNPAPNAQAPGQPLLRD</sequence>
<feature type="region of interest" description="Disordered" evidence="1">
    <location>
        <begin position="1"/>
        <end position="44"/>
    </location>
</feature>
<dbReference type="AlphaFoldDB" id="A0A8J2R1C7"/>
<proteinExistence type="predicted"/>